<name>A0A0E9RVM9_ANGAN</name>
<reference evidence="1" key="1">
    <citation type="submission" date="2014-11" db="EMBL/GenBank/DDBJ databases">
        <authorList>
            <person name="Amaro Gonzalez C."/>
        </authorList>
    </citation>
    <scope>NUCLEOTIDE SEQUENCE</scope>
</reference>
<accession>A0A0E9RVM9</accession>
<proteinExistence type="predicted"/>
<protein>
    <submittedName>
        <fullName evidence="1">Uncharacterized protein</fullName>
    </submittedName>
</protein>
<evidence type="ECO:0000313" key="1">
    <source>
        <dbReference type="EMBL" id="JAH32852.1"/>
    </source>
</evidence>
<organism evidence="1">
    <name type="scientific">Anguilla anguilla</name>
    <name type="common">European freshwater eel</name>
    <name type="synonym">Muraena anguilla</name>
    <dbReference type="NCBI Taxonomy" id="7936"/>
    <lineage>
        <taxon>Eukaryota</taxon>
        <taxon>Metazoa</taxon>
        <taxon>Chordata</taxon>
        <taxon>Craniata</taxon>
        <taxon>Vertebrata</taxon>
        <taxon>Euteleostomi</taxon>
        <taxon>Actinopterygii</taxon>
        <taxon>Neopterygii</taxon>
        <taxon>Teleostei</taxon>
        <taxon>Anguilliformes</taxon>
        <taxon>Anguillidae</taxon>
        <taxon>Anguilla</taxon>
    </lineage>
</organism>
<dbReference type="AlphaFoldDB" id="A0A0E9RVM9"/>
<dbReference type="EMBL" id="GBXM01075725">
    <property type="protein sequence ID" value="JAH32852.1"/>
    <property type="molecule type" value="Transcribed_RNA"/>
</dbReference>
<sequence length="75" mass="8283">MMFRWDAFLFGEVANFFPPPFSCTPRTPVPFPEGGAASRGQSSLWSNKPQCPSAVTGTLCCRRCRLSDETLNRGP</sequence>
<reference evidence="1" key="2">
    <citation type="journal article" date="2015" name="Fish Shellfish Immunol.">
        <title>Early steps in the European eel (Anguilla anguilla)-Vibrio vulnificus interaction in the gills: Role of the RtxA13 toxin.</title>
        <authorList>
            <person name="Callol A."/>
            <person name="Pajuelo D."/>
            <person name="Ebbesson L."/>
            <person name="Teles M."/>
            <person name="MacKenzie S."/>
            <person name="Amaro C."/>
        </authorList>
    </citation>
    <scope>NUCLEOTIDE SEQUENCE</scope>
</reference>